<evidence type="ECO:0000256" key="2">
    <source>
        <dbReference type="ARBA" id="ARBA00004326"/>
    </source>
</evidence>
<sequence length="1032" mass="113674">MENAHTKSVEEVYSYFCVNESTGLSLDEVKRQKEKWGLNGKSLWELVLEQFEDLLVRILLLAACISFVLAWFEEGEETITAFVEPFVILLILIANAIVGVWQERNAEDAIEALKEYEPEMGKVYRQDRKTVQRIKARDIVPGDIVEVAVGDKVPADIRICSIKSTTLRVDQSILTGESVSVIKHTDPVPDPRAVNQDKKNMLFSGTNIAAGKAVGVVVASGVNTEIGKIRDEMAATEQEKTPLQQKLDEFGEQLSKVISLICIAVWIINIGHFNDPVHGGSWFRGAVYYFKIAVALAVAAIPEGLPAVITTCLALGTRRMAKKNAIVRSLPSVETLGCTSVICSDKTGTLTTNQMSVCRMFVVNKVEHDSCSLSEFTITGSTYAPEGEVYQDGKHVKCTQNDALVELATICALCNDSSLDFNEVKGVYEKVGEATETALTCLVEKMNVFDTDVASLSKIDRANACNSVIKQLMKKDFTLEFSRDRKSMSVYCTPKNRSMGKMFVKGAPEGVIERCTHVRLGNNKVPLTAGVREKIMSVIREYGTGNDTLRCLALATRDNPPKIEDMVLSETAKFAEYESDLTFVGCVGMLDPPRQEVAASIMLCRQAGIRVIMITGDNKGTAVAICRRIGILTEDDDVDFMAFTGREFDELSPQAQRDAVTHARCFARVEPSHKSKIVEYLQGFDEITAMTGDGVNDAPALKKAEIGIAMGSGTAVAKSASEMVLADDNFSSIVAAVEEGRAIYNNMKQFIRYLISSNVGEVVCIFLTAALGFPEALIPVQLLWVNLVTDGLPATALGFNPPDLDIMEKPPRNAKEPLISGWLFFRYLAIGGYVGAATVGAAAWWFTLSEDGPQVTLYQLSHFLQCAPDNPEFEGLDCHVFESPYPMTMALSVLVTIEMCNALNSLSENQSLLRMPPWENVWLLGAICLSMSLHFLILYVEPLPVIFQITPLDTIQWMMVLKISLPVILLDELLKYFARYYMDFGKQMEKSAKGCSLPACSKGISWPFVAVSLPLVLWIYSTDTNVSAMLWP</sequence>
<dbReference type="GO" id="GO:0016887">
    <property type="term" value="F:ATP hydrolysis activity"/>
    <property type="evidence" value="ECO:0007669"/>
    <property type="project" value="InterPro"/>
</dbReference>
<name>H2USK0_TAKRU</name>
<dbReference type="FunFam" id="1.20.1110.10:FF:000065">
    <property type="entry name" value="Sarcoplasmic/endoplasmic reticulum calcium ATPase 1"/>
    <property type="match status" value="3"/>
</dbReference>
<evidence type="ECO:0000256" key="6">
    <source>
        <dbReference type="ARBA" id="ARBA00022553"/>
    </source>
</evidence>
<dbReference type="FunFam" id="3.40.1110.10:FF:000003">
    <property type="entry name" value="Calcium-transporting ATPase"/>
    <property type="match status" value="1"/>
</dbReference>
<dbReference type="InterPro" id="IPR005782">
    <property type="entry name" value="P-type_ATPase_IIA"/>
</dbReference>
<keyword evidence="15 19" id="KW-1133">Transmembrane helix</keyword>
<keyword evidence="7 19" id="KW-0109">Calcium transport</keyword>
<dbReference type="Pfam" id="PF00690">
    <property type="entry name" value="Cation_ATPase_N"/>
    <property type="match status" value="1"/>
</dbReference>
<dbReference type="Pfam" id="PF00689">
    <property type="entry name" value="Cation_ATPase_C"/>
    <property type="match status" value="1"/>
</dbReference>
<dbReference type="Pfam" id="PF08282">
    <property type="entry name" value="Hydrolase_3"/>
    <property type="match status" value="1"/>
</dbReference>
<evidence type="ECO:0000256" key="5">
    <source>
        <dbReference type="ARBA" id="ARBA00022448"/>
    </source>
</evidence>
<dbReference type="SUPFAM" id="SSF56784">
    <property type="entry name" value="HAD-like"/>
    <property type="match status" value="1"/>
</dbReference>
<dbReference type="InterPro" id="IPR006068">
    <property type="entry name" value="ATPase_P-typ_cation-transptr_C"/>
</dbReference>
<dbReference type="Pfam" id="PF13246">
    <property type="entry name" value="Cation_ATPase"/>
    <property type="match status" value="1"/>
</dbReference>
<dbReference type="InterPro" id="IPR018303">
    <property type="entry name" value="ATPase_P-typ_P_site"/>
</dbReference>
<reference evidence="21" key="3">
    <citation type="submission" date="2025-09" db="UniProtKB">
        <authorList>
            <consortium name="Ensembl"/>
        </authorList>
    </citation>
    <scope>IDENTIFICATION</scope>
</reference>
<accession>H2USK0</accession>
<dbReference type="InterPro" id="IPR044492">
    <property type="entry name" value="P_typ_ATPase_HD_dom"/>
</dbReference>
<dbReference type="SFLD" id="SFLDS00003">
    <property type="entry name" value="Haloacid_Dehalogenase"/>
    <property type="match status" value="1"/>
</dbReference>
<keyword evidence="8 19" id="KW-0812">Transmembrane</keyword>
<dbReference type="SMART" id="SM00831">
    <property type="entry name" value="Cation_ATPase_N"/>
    <property type="match status" value="1"/>
</dbReference>
<keyword evidence="17 19" id="KW-0472">Membrane</keyword>
<comment type="similarity">
    <text evidence="4 19">Belongs to the cation transport ATPase (P-type) (TC 3.A.3) family. Type IIA subfamily.</text>
</comment>
<evidence type="ECO:0000256" key="1">
    <source>
        <dbReference type="ARBA" id="ARBA00001946"/>
    </source>
</evidence>
<dbReference type="InterPro" id="IPR004014">
    <property type="entry name" value="ATPase_P-typ_cation-transptr_N"/>
</dbReference>
<keyword evidence="13" id="KW-0703">Sarcoplasmic reticulum</keyword>
<protein>
    <recommendedName>
        <fullName evidence="19">Calcium-transporting ATPase</fullName>
        <ecNumber evidence="19">7.2.2.10</ecNumber>
    </recommendedName>
</protein>
<dbReference type="HOGENOM" id="CLU_002360_3_2_1"/>
<dbReference type="InterPro" id="IPR036412">
    <property type="entry name" value="HAD-like_sf"/>
</dbReference>
<feature type="domain" description="Cation-transporting P-type ATPase N-terminal" evidence="20">
    <location>
        <begin position="3"/>
        <end position="71"/>
    </location>
</feature>
<dbReference type="SFLD" id="SFLDG00002">
    <property type="entry name" value="C1.7:_P-type_atpase_like"/>
    <property type="match status" value="1"/>
</dbReference>
<dbReference type="NCBIfam" id="TIGR01494">
    <property type="entry name" value="ATPase_P-type"/>
    <property type="match status" value="3"/>
</dbReference>
<evidence type="ECO:0000256" key="13">
    <source>
        <dbReference type="ARBA" id="ARBA00022951"/>
    </source>
</evidence>
<dbReference type="PROSITE" id="PS00154">
    <property type="entry name" value="ATPASE_E1_E2"/>
    <property type="match status" value="1"/>
</dbReference>
<evidence type="ECO:0000256" key="15">
    <source>
        <dbReference type="ARBA" id="ARBA00022989"/>
    </source>
</evidence>
<dbReference type="SFLD" id="SFLDF00027">
    <property type="entry name" value="p-type_atpase"/>
    <property type="match status" value="1"/>
</dbReference>
<dbReference type="Gene3D" id="3.40.50.1000">
    <property type="entry name" value="HAD superfamily/HAD-like"/>
    <property type="match status" value="1"/>
</dbReference>
<reference evidence="21" key="2">
    <citation type="submission" date="2025-08" db="UniProtKB">
        <authorList>
            <consortium name="Ensembl"/>
        </authorList>
    </citation>
    <scope>IDENTIFICATION</scope>
</reference>
<evidence type="ECO:0000256" key="7">
    <source>
        <dbReference type="ARBA" id="ARBA00022568"/>
    </source>
</evidence>
<evidence type="ECO:0000256" key="9">
    <source>
        <dbReference type="ARBA" id="ARBA00022741"/>
    </source>
</evidence>
<dbReference type="InterPro" id="IPR008250">
    <property type="entry name" value="ATPase_P-typ_transduc_dom_A_sf"/>
</dbReference>
<dbReference type="PRINTS" id="PR00120">
    <property type="entry name" value="HATPASE"/>
</dbReference>
<evidence type="ECO:0000256" key="10">
    <source>
        <dbReference type="ARBA" id="ARBA00022837"/>
    </source>
</evidence>
<feature type="transmembrane region" description="Helical" evidence="19">
    <location>
        <begin position="999"/>
        <end position="1020"/>
    </location>
</feature>
<evidence type="ECO:0000256" key="12">
    <source>
        <dbReference type="ARBA" id="ARBA00022842"/>
    </source>
</evidence>
<comment type="caution">
    <text evidence="19">Lacks conserved residue(s) required for the propagation of feature annotation.</text>
</comment>
<comment type="function">
    <text evidence="19">Catalyzes the hydrolysis of ATP coupled with the transport of calcium.</text>
</comment>
<evidence type="ECO:0000256" key="4">
    <source>
        <dbReference type="ARBA" id="ARBA00005675"/>
    </source>
</evidence>
<evidence type="ECO:0000256" key="3">
    <source>
        <dbReference type="ARBA" id="ARBA00004477"/>
    </source>
</evidence>
<dbReference type="GO" id="GO:0005388">
    <property type="term" value="F:P-type calcium transporter activity"/>
    <property type="evidence" value="ECO:0007669"/>
    <property type="project" value="UniProtKB-EC"/>
</dbReference>
<dbReference type="Pfam" id="PF00122">
    <property type="entry name" value="E1-E2_ATPase"/>
    <property type="match status" value="1"/>
</dbReference>
<dbReference type="Gene3D" id="3.40.1110.10">
    <property type="entry name" value="Calcium-transporting ATPase, cytoplasmic domain N"/>
    <property type="match status" value="1"/>
</dbReference>
<dbReference type="PANTHER" id="PTHR42861">
    <property type="entry name" value="CALCIUM-TRANSPORTING ATPASE"/>
    <property type="match status" value="1"/>
</dbReference>
<evidence type="ECO:0000256" key="18">
    <source>
        <dbReference type="ARBA" id="ARBA00047282"/>
    </source>
</evidence>
<evidence type="ECO:0000313" key="21">
    <source>
        <dbReference type="Ensembl" id="ENSTRUP00000039923.1"/>
    </source>
</evidence>
<evidence type="ECO:0000256" key="16">
    <source>
        <dbReference type="ARBA" id="ARBA00023065"/>
    </source>
</evidence>
<dbReference type="InterPro" id="IPR023298">
    <property type="entry name" value="ATPase_P-typ_TM_dom_sf"/>
</dbReference>
<keyword evidence="6" id="KW-0597">Phosphoprotein</keyword>
<feature type="transmembrane region" description="Helical" evidence="19">
    <location>
        <begin position="921"/>
        <end position="940"/>
    </location>
</feature>
<evidence type="ECO:0000259" key="20">
    <source>
        <dbReference type="SMART" id="SM00831"/>
    </source>
</evidence>
<evidence type="ECO:0000313" key="22">
    <source>
        <dbReference type="Proteomes" id="UP000005226"/>
    </source>
</evidence>
<reference evidence="21 22" key="1">
    <citation type="journal article" date="2011" name="Genome Biol. Evol.">
        <title>Integration of the genetic map and genome assembly of fugu facilitates insights into distinct features of genome evolution in teleosts and mammals.</title>
        <authorList>
            <person name="Kai W."/>
            <person name="Kikuchi K."/>
            <person name="Tohari S."/>
            <person name="Chew A.K."/>
            <person name="Tay A."/>
            <person name="Fujiwara A."/>
            <person name="Hosoya S."/>
            <person name="Suetake H."/>
            <person name="Naruse K."/>
            <person name="Brenner S."/>
            <person name="Suzuki Y."/>
            <person name="Venkatesh B."/>
        </authorList>
    </citation>
    <scope>NUCLEOTIDE SEQUENCE [LARGE SCALE GENOMIC DNA]</scope>
</reference>
<dbReference type="InterPro" id="IPR023214">
    <property type="entry name" value="HAD_sf"/>
</dbReference>
<dbReference type="Proteomes" id="UP000005226">
    <property type="component" value="Chromosome 21"/>
</dbReference>
<keyword evidence="14" id="KW-1278">Translocase</keyword>
<keyword evidence="12" id="KW-0460">Magnesium</keyword>
<proteinExistence type="inferred from homology"/>
<dbReference type="FunFam" id="2.70.150.10:FF:000160">
    <property type="entry name" value="Sarcoplasmic/endoplasmic reticulum calcium ATPase 1"/>
    <property type="match status" value="1"/>
</dbReference>
<dbReference type="CDD" id="cd02083">
    <property type="entry name" value="P-type_ATPase_SERCA"/>
    <property type="match status" value="1"/>
</dbReference>
<dbReference type="InterPro" id="IPR001757">
    <property type="entry name" value="P_typ_ATPase"/>
</dbReference>
<feature type="transmembrane region" description="Helical" evidence="19">
    <location>
        <begin position="292"/>
        <end position="315"/>
    </location>
</feature>
<comment type="catalytic activity">
    <reaction evidence="18">
        <text>Ca(2+)(in) + ATP + H2O = Ca(2+)(out) + ADP + phosphate + H(+)</text>
        <dbReference type="Rhea" id="RHEA:18105"/>
        <dbReference type="ChEBI" id="CHEBI:15377"/>
        <dbReference type="ChEBI" id="CHEBI:15378"/>
        <dbReference type="ChEBI" id="CHEBI:29108"/>
        <dbReference type="ChEBI" id="CHEBI:30616"/>
        <dbReference type="ChEBI" id="CHEBI:43474"/>
        <dbReference type="ChEBI" id="CHEBI:456216"/>
        <dbReference type="EC" id="7.2.2.10"/>
    </reaction>
    <physiologicalReaction direction="left-to-right" evidence="18">
        <dbReference type="Rhea" id="RHEA:18106"/>
    </physiologicalReaction>
</comment>
<dbReference type="InterPro" id="IPR059000">
    <property type="entry name" value="ATPase_P-type_domA"/>
</dbReference>
<keyword evidence="5 19" id="KW-0813">Transport</keyword>
<dbReference type="GO" id="GO:0033017">
    <property type="term" value="C:sarcoplasmic reticulum membrane"/>
    <property type="evidence" value="ECO:0007669"/>
    <property type="project" value="UniProtKB-SubCell"/>
</dbReference>
<dbReference type="InterPro" id="IPR023299">
    <property type="entry name" value="ATPase_P-typ_cyto_dom_N"/>
</dbReference>
<comment type="subcellular location">
    <subcellularLocation>
        <location evidence="3">Endoplasmic reticulum membrane</location>
        <topology evidence="3">Multi-pass membrane protein</topology>
    </subcellularLocation>
    <subcellularLocation>
        <location evidence="19">Membrane</location>
        <topology evidence="19">Multi-pass membrane protein</topology>
    </subcellularLocation>
    <subcellularLocation>
        <location evidence="2">Sarcoplasmic reticulum membrane</location>
        <topology evidence="2">Multi-pass membrane protein</topology>
    </subcellularLocation>
</comment>
<dbReference type="SUPFAM" id="SSF81653">
    <property type="entry name" value="Calcium ATPase, transduction domain A"/>
    <property type="match status" value="1"/>
</dbReference>
<dbReference type="NCBIfam" id="TIGR01116">
    <property type="entry name" value="ATPase-IIA1_Ca"/>
    <property type="match status" value="1"/>
</dbReference>
<organism evidence="21 22">
    <name type="scientific">Takifugu rubripes</name>
    <name type="common">Japanese pufferfish</name>
    <name type="synonym">Fugu rubripes</name>
    <dbReference type="NCBI Taxonomy" id="31033"/>
    <lineage>
        <taxon>Eukaryota</taxon>
        <taxon>Metazoa</taxon>
        <taxon>Chordata</taxon>
        <taxon>Craniata</taxon>
        <taxon>Vertebrata</taxon>
        <taxon>Euteleostomi</taxon>
        <taxon>Actinopterygii</taxon>
        <taxon>Neopterygii</taxon>
        <taxon>Teleostei</taxon>
        <taxon>Neoteleostei</taxon>
        <taxon>Acanthomorphata</taxon>
        <taxon>Eupercaria</taxon>
        <taxon>Tetraodontiformes</taxon>
        <taxon>Tetradontoidea</taxon>
        <taxon>Tetraodontidae</taxon>
        <taxon>Takifugu</taxon>
    </lineage>
</organism>
<keyword evidence="9 19" id="KW-0547">Nucleotide-binding</keyword>
<dbReference type="SUPFAM" id="SSF81660">
    <property type="entry name" value="Metal cation-transporting ATPase, ATP-binding domain N"/>
    <property type="match status" value="1"/>
</dbReference>
<keyword evidence="10 19" id="KW-0106">Calcium</keyword>
<dbReference type="GeneTree" id="ENSGT00940000155668"/>
<keyword evidence="11 19" id="KW-0067">ATP-binding</keyword>
<keyword evidence="22" id="KW-1185">Reference proteome</keyword>
<feature type="transmembrane region" description="Helical" evidence="19">
    <location>
        <begin position="955"/>
        <end position="978"/>
    </location>
</feature>
<evidence type="ECO:0000256" key="8">
    <source>
        <dbReference type="ARBA" id="ARBA00022692"/>
    </source>
</evidence>
<dbReference type="EC" id="7.2.2.10" evidence="19"/>
<feature type="transmembrane region" description="Helical" evidence="19">
    <location>
        <begin position="750"/>
        <end position="773"/>
    </location>
</feature>
<gene>
    <name evidence="21" type="primary">atp2a2</name>
</gene>
<evidence type="ECO:0000256" key="11">
    <source>
        <dbReference type="ARBA" id="ARBA00022840"/>
    </source>
</evidence>
<feature type="transmembrane region" description="Helical" evidence="19">
    <location>
        <begin position="54"/>
        <end position="72"/>
    </location>
</feature>
<feature type="transmembrane region" description="Helical" evidence="19">
    <location>
        <begin position="254"/>
        <end position="272"/>
    </location>
</feature>
<dbReference type="Gene3D" id="2.70.150.10">
    <property type="entry name" value="Calcium-transporting ATPase, cytoplasmic transduction domain A"/>
    <property type="match status" value="1"/>
</dbReference>
<feature type="transmembrane region" description="Helical" evidence="19">
    <location>
        <begin position="824"/>
        <end position="846"/>
    </location>
</feature>
<comment type="cofactor">
    <cofactor evidence="1">
        <name>Mg(2+)</name>
        <dbReference type="ChEBI" id="CHEBI:18420"/>
    </cofactor>
</comment>
<evidence type="ECO:0000256" key="14">
    <source>
        <dbReference type="ARBA" id="ARBA00022967"/>
    </source>
</evidence>
<dbReference type="AlphaFoldDB" id="H2USK0"/>
<evidence type="ECO:0000256" key="19">
    <source>
        <dbReference type="RuleBase" id="RU361146"/>
    </source>
</evidence>
<dbReference type="GO" id="GO:0005524">
    <property type="term" value="F:ATP binding"/>
    <property type="evidence" value="ECO:0007669"/>
    <property type="project" value="UniProtKB-KW"/>
</dbReference>
<dbReference type="Gene3D" id="1.20.1110.10">
    <property type="entry name" value="Calcium-transporting ATPase, transmembrane domain"/>
    <property type="match status" value="1"/>
</dbReference>
<dbReference type="SUPFAM" id="SSF81665">
    <property type="entry name" value="Calcium ATPase, transmembrane domain M"/>
    <property type="match status" value="1"/>
</dbReference>
<dbReference type="PRINTS" id="PR00119">
    <property type="entry name" value="CATATPASE"/>
</dbReference>
<keyword evidence="16 19" id="KW-0406">Ion transport</keyword>
<dbReference type="Ensembl" id="ENSTRUT00000040064.3">
    <property type="protein sequence ID" value="ENSTRUP00000039923.1"/>
    <property type="gene ID" value="ENSTRUG00000015616.3"/>
</dbReference>
<evidence type="ECO:0000256" key="17">
    <source>
        <dbReference type="ARBA" id="ARBA00023136"/>
    </source>
</evidence>
<dbReference type="FunFam" id="3.40.50.1000:FF:000005">
    <property type="entry name" value="Calcium-transporting ATPase 1"/>
    <property type="match status" value="1"/>
</dbReference>
<feature type="transmembrane region" description="Helical" evidence="19">
    <location>
        <begin position="78"/>
        <end position="101"/>
    </location>
</feature>